<protein>
    <submittedName>
        <fullName evidence="1">Putative esterase</fullName>
    </submittedName>
</protein>
<organism evidence="1 2">
    <name type="scientific">Thermobaculum terrenum (strain ATCC BAA-798 / CCMEE 7001 / YNP1)</name>
    <dbReference type="NCBI Taxonomy" id="525904"/>
    <lineage>
        <taxon>Bacteria</taxon>
        <taxon>Bacillati</taxon>
        <taxon>Chloroflexota</taxon>
        <taxon>Chloroflexia</taxon>
        <taxon>Candidatus Thermobaculales</taxon>
        <taxon>Candidatus Thermobaculaceae</taxon>
        <taxon>Thermobaculum</taxon>
    </lineage>
</organism>
<dbReference type="PANTHER" id="PTHR48098">
    <property type="entry name" value="ENTEROCHELIN ESTERASE-RELATED"/>
    <property type="match status" value="1"/>
</dbReference>
<dbReference type="Gene3D" id="3.40.50.1820">
    <property type="entry name" value="alpha/beta hydrolase"/>
    <property type="match status" value="1"/>
</dbReference>
<dbReference type="KEGG" id="ttr:Tter_0425"/>
<keyword evidence="2" id="KW-1185">Reference proteome</keyword>
<dbReference type="InterPro" id="IPR000801">
    <property type="entry name" value="Esterase-like"/>
</dbReference>
<proteinExistence type="predicted"/>
<dbReference type="STRING" id="525904.Tter_0425"/>
<sequence>MKRGRVESITIQSEVLKTNPLGDPWERELLVYLPPDYSESSRGYPVVYMLAGFSGTGRSFLNFQPWQPNIAERMDRLISQGVPPAILVMPDCFTSFGGSQYINSTATGMYEDHLITEVVPLVDSSFNTLPGRDHRGIMGKSSGGYGALVLGMRHPDIFSAVACHSGDMYFELCYKPDFPKFVSAIERAGGLEVWWQQFNDKPKKSGSDFEAVNILAMAAAYSPDPNKPLGIDFPFDLRTCQIRDDVWQRWLENDPIYMVDRYADSLRSLKLLFLDCGFRDQYNLHFGARILTSRLEELGVPYEYEEFDDNHSNTSYRYDVSLPKVIQALAEQDPGGS</sequence>
<dbReference type="Proteomes" id="UP000000323">
    <property type="component" value="Chromosome 1"/>
</dbReference>
<evidence type="ECO:0000313" key="1">
    <source>
        <dbReference type="EMBL" id="ACZ41346.1"/>
    </source>
</evidence>
<dbReference type="RefSeq" id="WP_012874381.1">
    <property type="nucleotide sequence ID" value="NC_013525.1"/>
</dbReference>
<evidence type="ECO:0000313" key="2">
    <source>
        <dbReference type="Proteomes" id="UP000000323"/>
    </source>
</evidence>
<dbReference type="AlphaFoldDB" id="D1CEJ0"/>
<accession>D1CEJ0</accession>
<dbReference type="SUPFAM" id="SSF53474">
    <property type="entry name" value="alpha/beta-Hydrolases"/>
    <property type="match status" value="1"/>
</dbReference>
<dbReference type="InterPro" id="IPR050583">
    <property type="entry name" value="Mycobacterial_A85_antigen"/>
</dbReference>
<dbReference type="eggNOG" id="COG0627">
    <property type="taxonomic scope" value="Bacteria"/>
</dbReference>
<reference evidence="2" key="1">
    <citation type="journal article" date="2010" name="Stand. Genomic Sci.">
        <title>Complete genome sequence of 'Thermobaculum terrenum' type strain (YNP1).</title>
        <authorList>
            <person name="Kiss H."/>
            <person name="Cleland D."/>
            <person name="Lapidus A."/>
            <person name="Lucas S."/>
            <person name="Glavina Del Rio T."/>
            <person name="Nolan M."/>
            <person name="Tice H."/>
            <person name="Han C."/>
            <person name="Goodwin L."/>
            <person name="Pitluck S."/>
            <person name="Liolios K."/>
            <person name="Ivanova N."/>
            <person name="Mavromatis K."/>
            <person name="Ovchinnikova G."/>
            <person name="Pati A."/>
            <person name="Chen A."/>
            <person name="Palaniappan K."/>
            <person name="Land M."/>
            <person name="Hauser L."/>
            <person name="Chang Y."/>
            <person name="Jeffries C."/>
            <person name="Lu M."/>
            <person name="Brettin T."/>
            <person name="Detter J."/>
            <person name="Goker M."/>
            <person name="Tindall B."/>
            <person name="Beck B."/>
            <person name="McDermott T."/>
            <person name="Woyke T."/>
            <person name="Bristow J."/>
            <person name="Eisen J."/>
            <person name="Markowitz V."/>
            <person name="Hugenholtz P."/>
            <person name="Kyrpides N."/>
            <person name="Klenk H."/>
            <person name="Cheng J."/>
        </authorList>
    </citation>
    <scope>NUCLEOTIDE SEQUENCE [LARGE SCALE GENOMIC DNA]</scope>
    <source>
        <strain evidence="2">ATCC BAA-798 / YNP1</strain>
    </source>
</reference>
<dbReference type="InterPro" id="IPR029058">
    <property type="entry name" value="AB_hydrolase_fold"/>
</dbReference>
<dbReference type="OrthoDB" id="9777383at2"/>
<name>D1CEJ0_THET1</name>
<dbReference type="ESTHER" id="thet1-d1cej0">
    <property type="family name" value="A85-Feruloyl-Esterase"/>
</dbReference>
<dbReference type="EMBL" id="CP001825">
    <property type="protein sequence ID" value="ACZ41346.1"/>
    <property type="molecule type" value="Genomic_DNA"/>
</dbReference>
<dbReference type="Pfam" id="PF00756">
    <property type="entry name" value="Esterase"/>
    <property type="match status" value="1"/>
</dbReference>
<dbReference type="HOGENOM" id="CLU_037618_0_1_0"/>
<gene>
    <name evidence="1" type="ordered locus">Tter_0425</name>
</gene>